<dbReference type="AlphaFoldDB" id="A0A6I6CZQ7"/>
<dbReference type="PANTHER" id="PTHR34977">
    <property type="entry name" value="UPF0337 PROTEIN YJBJ"/>
    <property type="match status" value="1"/>
</dbReference>
<gene>
    <name evidence="3" type="ORF">GM160_00590</name>
</gene>
<comment type="similarity">
    <text evidence="1">Belongs to the UPF0337 (CsbD) family.</text>
</comment>
<dbReference type="InterPro" id="IPR036629">
    <property type="entry name" value="YjbJ_sf"/>
</dbReference>
<evidence type="ECO:0000256" key="1">
    <source>
        <dbReference type="ARBA" id="ARBA00009129"/>
    </source>
</evidence>
<dbReference type="PIRSF" id="PIRSF039008">
    <property type="entry name" value="YjbJ"/>
    <property type="match status" value="1"/>
</dbReference>
<evidence type="ECO:0000313" key="4">
    <source>
        <dbReference type="Proteomes" id="UP000427716"/>
    </source>
</evidence>
<dbReference type="PANTHER" id="PTHR34977:SF1">
    <property type="entry name" value="UPF0337 PROTEIN YJBJ"/>
    <property type="match status" value="1"/>
</dbReference>
<keyword evidence="4" id="KW-1185">Reference proteome</keyword>
<dbReference type="SUPFAM" id="SSF69047">
    <property type="entry name" value="Hypothetical protein YjbJ"/>
    <property type="match status" value="1"/>
</dbReference>
<dbReference type="Pfam" id="PF05532">
    <property type="entry name" value="CsbD"/>
    <property type="match status" value="1"/>
</dbReference>
<dbReference type="KEGG" id="ghl:GM160_00590"/>
<accession>A0A6I6CZQ7</accession>
<dbReference type="InterPro" id="IPR050423">
    <property type="entry name" value="UPF0337_stress_rsp"/>
</dbReference>
<dbReference type="RefSeq" id="WP_156227360.1">
    <property type="nucleotide sequence ID" value="NZ_CP046415.1"/>
</dbReference>
<proteinExistence type="inferred from homology"/>
<reference evidence="3 4" key="1">
    <citation type="submission" date="2019-11" db="EMBL/GenBank/DDBJ databases">
        <authorList>
            <person name="Zhang J."/>
            <person name="Sun C."/>
        </authorList>
    </citation>
    <scope>NUCLEOTIDE SEQUENCE [LARGE SCALE GENOMIC DNA]</scope>
    <source>
        <strain evidence="4">sp2</strain>
    </source>
</reference>
<dbReference type="InterPro" id="IPR008462">
    <property type="entry name" value="CsbD"/>
</dbReference>
<name>A0A6I6CZQ7_9GAMM</name>
<evidence type="ECO:0000313" key="3">
    <source>
        <dbReference type="EMBL" id="QGT77495.1"/>
    </source>
</evidence>
<dbReference type="EMBL" id="CP046415">
    <property type="protein sequence ID" value="QGT77495.1"/>
    <property type="molecule type" value="Genomic_DNA"/>
</dbReference>
<protein>
    <submittedName>
        <fullName evidence="3">CsbD family protein</fullName>
    </submittedName>
</protein>
<dbReference type="Gene3D" id="1.10.1470.10">
    <property type="entry name" value="YjbJ"/>
    <property type="match status" value="1"/>
</dbReference>
<feature type="domain" description="CsbD-like" evidence="2">
    <location>
        <begin position="4"/>
        <end position="53"/>
    </location>
</feature>
<sequence length="77" mass="8860">MKWDHIAGNWRSFIGYAEEYWGKITGDEFAVLEGKKDELVGKIQARYGVSEQEAREQIQAFQKRMKEELGPGGIPKE</sequence>
<dbReference type="Proteomes" id="UP000427716">
    <property type="component" value="Chromosome"/>
</dbReference>
<evidence type="ECO:0000259" key="2">
    <source>
        <dbReference type="Pfam" id="PF05532"/>
    </source>
</evidence>
<dbReference type="InterPro" id="IPR026042">
    <property type="entry name" value="YjbJ"/>
</dbReference>
<organism evidence="3 4">
    <name type="scientific">Guyparkeria halophila</name>
    <dbReference type="NCBI Taxonomy" id="47960"/>
    <lineage>
        <taxon>Bacteria</taxon>
        <taxon>Pseudomonadati</taxon>
        <taxon>Pseudomonadota</taxon>
        <taxon>Gammaproteobacteria</taxon>
        <taxon>Chromatiales</taxon>
        <taxon>Thioalkalibacteraceae</taxon>
        <taxon>Guyparkeria</taxon>
    </lineage>
</organism>